<reference evidence="1 2" key="1">
    <citation type="submission" date="2019-05" db="EMBL/GenBank/DDBJ databases">
        <title>Genomic analysis of Lentibacillus sp. NKC220-2.</title>
        <authorList>
            <person name="Oh Y.J."/>
        </authorList>
    </citation>
    <scope>NUCLEOTIDE SEQUENCE [LARGE SCALE GENOMIC DNA]</scope>
    <source>
        <strain evidence="1 2">NKC220-2</strain>
    </source>
</reference>
<comment type="caution">
    <text evidence="1">The sequence shown here is derived from an EMBL/GenBank/DDBJ whole genome shotgun (WGS) entry which is preliminary data.</text>
</comment>
<dbReference type="Proteomes" id="UP000306980">
    <property type="component" value="Unassembled WGS sequence"/>
</dbReference>
<evidence type="ECO:0008006" key="3">
    <source>
        <dbReference type="Google" id="ProtNLM"/>
    </source>
</evidence>
<dbReference type="AlphaFoldDB" id="A0A5S3QIP7"/>
<name>A0A5S3QIP7_9BACI</name>
<accession>A0A5S3QIP7</accession>
<proteinExistence type="predicted"/>
<gene>
    <name evidence="1" type="ORF">FFL34_05910</name>
</gene>
<protein>
    <recommendedName>
        <fullName evidence="3">Abi family protein</fullName>
    </recommendedName>
</protein>
<dbReference type="EMBL" id="VCIA01000001">
    <property type="protein sequence ID" value="TMN21698.1"/>
    <property type="molecule type" value="Genomic_DNA"/>
</dbReference>
<evidence type="ECO:0000313" key="2">
    <source>
        <dbReference type="Proteomes" id="UP000306980"/>
    </source>
</evidence>
<dbReference type="InterPro" id="IPR011664">
    <property type="entry name" value="Abi_system_AbiD/AbiF-like"/>
</dbReference>
<sequence>MFWGRFKLSPSERHIKKPKTYKQQIDILKNRNLIINNVEEAVTFLKRVNYYRFSAYGLTLKQKENSDLFLDGVTFHQIKMVYIFDQKLRELLISQLEPVEIEFRSKIAYHHAHKFSALGYKDSANFKDESMHTKFLGELYQQIDKSKKELLVNKCQAPKQF</sequence>
<evidence type="ECO:0000313" key="1">
    <source>
        <dbReference type="EMBL" id="TMN21698.1"/>
    </source>
</evidence>
<dbReference type="OrthoDB" id="5363652at2"/>
<dbReference type="Pfam" id="PF07751">
    <property type="entry name" value="Abi_2"/>
    <property type="match status" value="1"/>
</dbReference>
<organism evidence="1 2">
    <name type="scientific">Lentibacillus cibarius</name>
    <dbReference type="NCBI Taxonomy" id="2583219"/>
    <lineage>
        <taxon>Bacteria</taxon>
        <taxon>Bacillati</taxon>
        <taxon>Bacillota</taxon>
        <taxon>Bacilli</taxon>
        <taxon>Bacillales</taxon>
        <taxon>Bacillaceae</taxon>
        <taxon>Lentibacillus</taxon>
    </lineage>
</organism>